<evidence type="ECO:0000256" key="1">
    <source>
        <dbReference type="SAM" id="Phobius"/>
    </source>
</evidence>
<dbReference type="EMBL" id="FNIT01000012">
    <property type="protein sequence ID" value="SDO74459.1"/>
    <property type="molecule type" value="Genomic_DNA"/>
</dbReference>
<keyword evidence="3" id="KW-1185">Reference proteome</keyword>
<name>A0A1H0M1X9_9HYPH</name>
<gene>
    <name evidence="2" type="ORF">SAMN05192530_11236</name>
</gene>
<dbReference type="Proteomes" id="UP000198793">
    <property type="component" value="Unassembled WGS sequence"/>
</dbReference>
<feature type="transmembrane region" description="Helical" evidence="1">
    <location>
        <begin position="62"/>
        <end position="82"/>
    </location>
</feature>
<organism evidence="2 3">
    <name type="scientific">Aureimonas jatrophae</name>
    <dbReference type="NCBI Taxonomy" id="1166073"/>
    <lineage>
        <taxon>Bacteria</taxon>
        <taxon>Pseudomonadati</taxon>
        <taxon>Pseudomonadota</taxon>
        <taxon>Alphaproteobacteria</taxon>
        <taxon>Hyphomicrobiales</taxon>
        <taxon>Aurantimonadaceae</taxon>
        <taxon>Aureimonas</taxon>
    </lineage>
</organism>
<reference evidence="2 3" key="1">
    <citation type="submission" date="2016-10" db="EMBL/GenBank/DDBJ databases">
        <authorList>
            <person name="de Groot N.N."/>
        </authorList>
    </citation>
    <scope>NUCLEOTIDE SEQUENCE [LARGE SCALE GENOMIC DNA]</scope>
    <source>
        <strain evidence="3">L7-484,KACC 16230,DSM 25025</strain>
    </source>
</reference>
<feature type="transmembrane region" description="Helical" evidence="1">
    <location>
        <begin position="30"/>
        <end position="50"/>
    </location>
</feature>
<keyword evidence="1" id="KW-1133">Transmembrane helix</keyword>
<accession>A0A1H0M1X9</accession>
<proteinExistence type="predicted"/>
<protein>
    <submittedName>
        <fullName evidence="2">Uncharacterized protein</fullName>
    </submittedName>
</protein>
<evidence type="ECO:0000313" key="2">
    <source>
        <dbReference type="EMBL" id="SDO74459.1"/>
    </source>
</evidence>
<sequence length="240" mass="25700">MPSPPNGRTDAAPGWQRRVGPLLERGADTIGPVLFASAMILVAVSMYAAAASVAARGWTGDAASWIQAAGSIAAIVGAAWIARSEAARARRDRRRQYEEAAGHVRFVIAQAQFESQIVAADLVNRSVAITPADVRDWRMRMLTSSSSLAAFAARTDHIHPMVSHVIANARVLTDDMLARLEEVASLVDGGGQPDEDMKGSLVGPHHALAELLQLYDRRMEGIQNALDQSGGSLPISSWRN</sequence>
<keyword evidence="1" id="KW-0812">Transmembrane</keyword>
<keyword evidence="1" id="KW-0472">Membrane</keyword>
<dbReference type="AlphaFoldDB" id="A0A1H0M1X9"/>
<evidence type="ECO:0000313" key="3">
    <source>
        <dbReference type="Proteomes" id="UP000198793"/>
    </source>
</evidence>